<gene>
    <name evidence="2" type="ORF">KUDE01_010570</name>
</gene>
<dbReference type="Proteomes" id="UP001228049">
    <property type="component" value="Unassembled WGS sequence"/>
</dbReference>
<dbReference type="AlphaFoldDB" id="A0AAD9F7B8"/>
<feature type="region of interest" description="Disordered" evidence="1">
    <location>
        <begin position="45"/>
        <end position="85"/>
    </location>
</feature>
<sequence>MSAVDTVRWGGQKTGEHAQGLENMTYTRCREGRFPEVKALLFLRGEVPEGPRGHGVTSPGDISSRGQSAQDAHQQLSVNQQLEIG</sequence>
<evidence type="ECO:0000313" key="3">
    <source>
        <dbReference type="Proteomes" id="UP001228049"/>
    </source>
</evidence>
<dbReference type="EMBL" id="JASDAP010000015">
    <property type="protein sequence ID" value="KAK1891742.1"/>
    <property type="molecule type" value="Genomic_DNA"/>
</dbReference>
<organism evidence="2 3">
    <name type="scientific">Dissostichus eleginoides</name>
    <name type="common">Patagonian toothfish</name>
    <name type="synonym">Dissostichus amissus</name>
    <dbReference type="NCBI Taxonomy" id="100907"/>
    <lineage>
        <taxon>Eukaryota</taxon>
        <taxon>Metazoa</taxon>
        <taxon>Chordata</taxon>
        <taxon>Craniata</taxon>
        <taxon>Vertebrata</taxon>
        <taxon>Euteleostomi</taxon>
        <taxon>Actinopterygii</taxon>
        <taxon>Neopterygii</taxon>
        <taxon>Teleostei</taxon>
        <taxon>Neoteleostei</taxon>
        <taxon>Acanthomorphata</taxon>
        <taxon>Eupercaria</taxon>
        <taxon>Perciformes</taxon>
        <taxon>Notothenioidei</taxon>
        <taxon>Nototheniidae</taxon>
        <taxon>Dissostichus</taxon>
    </lineage>
</organism>
<evidence type="ECO:0000313" key="2">
    <source>
        <dbReference type="EMBL" id="KAK1891742.1"/>
    </source>
</evidence>
<protein>
    <submittedName>
        <fullName evidence="2">Adenylate cyclase type 9</fullName>
    </submittedName>
</protein>
<name>A0AAD9F7B8_DISEL</name>
<reference evidence="2" key="1">
    <citation type="submission" date="2023-04" db="EMBL/GenBank/DDBJ databases">
        <title>Chromosome-level genome of Chaenocephalus aceratus.</title>
        <authorList>
            <person name="Park H."/>
        </authorList>
    </citation>
    <scope>NUCLEOTIDE SEQUENCE</scope>
    <source>
        <strain evidence="2">DE</strain>
        <tissue evidence="2">Muscle</tissue>
    </source>
</reference>
<proteinExistence type="predicted"/>
<comment type="caution">
    <text evidence="2">The sequence shown here is derived from an EMBL/GenBank/DDBJ whole genome shotgun (WGS) entry which is preliminary data.</text>
</comment>
<evidence type="ECO:0000256" key="1">
    <source>
        <dbReference type="SAM" id="MobiDB-lite"/>
    </source>
</evidence>
<feature type="compositionally biased region" description="Polar residues" evidence="1">
    <location>
        <begin position="60"/>
        <end position="85"/>
    </location>
</feature>
<keyword evidence="3" id="KW-1185">Reference proteome</keyword>
<accession>A0AAD9F7B8</accession>